<organism evidence="2 3">
    <name type="scientific">Priestia flexa</name>
    <dbReference type="NCBI Taxonomy" id="86664"/>
    <lineage>
        <taxon>Bacteria</taxon>
        <taxon>Bacillati</taxon>
        <taxon>Bacillota</taxon>
        <taxon>Bacilli</taxon>
        <taxon>Bacillales</taxon>
        <taxon>Bacillaceae</taxon>
        <taxon>Priestia</taxon>
    </lineage>
</organism>
<dbReference type="GO" id="GO:0004519">
    <property type="term" value="F:endonuclease activity"/>
    <property type="evidence" value="ECO:0007669"/>
    <property type="project" value="UniProtKB-KW"/>
</dbReference>
<protein>
    <submittedName>
        <fullName evidence="2">HNH endonuclease</fullName>
    </submittedName>
</protein>
<keyword evidence="3" id="KW-1185">Reference proteome</keyword>
<dbReference type="RefSeq" id="WP_318757880.1">
    <property type="nucleotide sequence ID" value="NZ_JAWUZT010000117.1"/>
</dbReference>
<proteinExistence type="predicted"/>
<keyword evidence="2" id="KW-0540">Nuclease</keyword>
<dbReference type="EMBL" id="JAWUZT010000117">
    <property type="protein sequence ID" value="MDW8518502.1"/>
    <property type="molecule type" value="Genomic_DNA"/>
</dbReference>
<reference evidence="3" key="1">
    <citation type="submission" date="2023-07" db="EMBL/GenBank/DDBJ databases">
        <title>Draft genomic sequences of Priestia flexa CCM isolated from the soil of an abandoned mine contaminated by free cyanide in the high Andean zone of Tacna, Peru.</title>
        <authorList>
            <person name="Caceda Quiroz C.J."/>
            <person name="Maraza Chooque G.J."/>
            <person name="Fora Quispe G.L."/>
            <person name="Carpio Mamani M."/>
        </authorList>
    </citation>
    <scope>NUCLEOTIDE SEQUENCE [LARGE SCALE GENOMIC DNA]</scope>
    <source>
        <strain evidence="3">CCM</strain>
    </source>
</reference>
<dbReference type="InterPro" id="IPR003615">
    <property type="entry name" value="HNH_nuc"/>
</dbReference>
<keyword evidence="2" id="KW-0255">Endonuclease</keyword>
<dbReference type="Pfam" id="PF13391">
    <property type="entry name" value="HNH_2"/>
    <property type="match status" value="1"/>
</dbReference>
<feature type="domain" description="HNH nuclease" evidence="1">
    <location>
        <begin position="216"/>
        <end position="268"/>
    </location>
</feature>
<evidence type="ECO:0000259" key="1">
    <source>
        <dbReference type="Pfam" id="PF13391"/>
    </source>
</evidence>
<evidence type="ECO:0000313" key="2">
    <source>
        <dbReference type="EMBL" id="MDW8518502.1"/>
    </source>
</evidence>
<keyword evidence="2" id="KW-0378">Hydrolase</keyword>
<sequence length="314" mass="36116">MTSYLIQYIDPKDNEGEEDPLFSEYTYGDKGNRGNTLKTQVLKGDFLFFNRSIEDKVCITAFYEVVEVLEIQKAKMNNSIMRNYRNPHLLRNNVQENEVIVFGNPDKSMILDTPLEVNMALLKELSVEFKPSPNQTEKAAISSKLKNYGRFIPLDDSQVNILLEKVNPLHTASFLKLQKDLGKSIVLDKTEKDSVVKARIGQSIFKRTLLAVEKKCGLCGVSDERLLVASHIKPWSHSTHKERLDVDNGLLLCPNHDALFDKGHISFDKDGLILISSSLDKYSKLFLNINETMNIRMEENQQQYMKWHRENKFK</sequence>
<evidence type="ECO:0000313" key="3">
    <source>
        <dbReference type="Proteomes" id="UP001284771"/>
    </source>
</evidence>
<gene>
    <name evidence="2" type="ORF">RIB56_20570</name>
</gene>
<name>A0ABU4JBW0_9BACI</name>
<dbReference type="Proteomes" id="UP001284771">
    <property type="component" value="Unassembled WGS sequence"/>
</dbReference>
<accession>A0ABU4JBW0</accession>
<comment type="caution">
    <text evidence="2">The sequence shown here is derived from an EMBL/GenBank/DDBJ whole genome shotgun (WGS) entry which is preliminary data.</text>
</comment>